<dbReference type="PRINTS" id="PR01249">
    <property type="entry name" value="RIBOSOMALL31"/>
</dbReference>
<dbReference type="GO" id="GO:0019843">
    <property type="term" value="F:rRNA binding"/>
    <property type="evidence" value="ECO:0007669"/>
    <property type="project" value="UniProtKB-KW"/>
</dbReference>
<dbReference type="InterPro" id="IPR034704">
    <property type="entry name" value="Ribosomal_bL28/bL31-like_sf"/>
</dbReference>
<evidence type="ECO:0000256" key="8">
    <source>
        <dbReference type="SAM" id="MobiDB-lite"/>
    </source>
</evidence>
<dbReference type="PANTHER" id="PTHR33280">
    <property type="entry name" value="50S RIBOSOMAL PROTEIN L31, CHLOROPLASTIC"/>
    <property type="match status" value="1"/>
</dbReference>
<proteinExistence type="inferred from homology"/>
<dbReference type="HAMAP" id="MF_00501">
    <property type="entry name" value="Ribosomal_bL31_1"/>
    <property type="match status" value="1"/>
</dbReference>
<keyword evidence="3 7" id="KW-0694">RNA-binding</keyword>
<comment type="subunit">
    <text evidence="7">Part of the 50S ribosomal subunit.</text>
</comment>
<protein>
    <recommendedName>
        <fullName evidence="6 7">Large ribosomal subunit protein bL31</fullName>
    </recommendedName>
</protein>
<evidence type="ECO:0000256" key="1">
    <source>
        <dbReference type="ARBA" id="ARBA00009296"/>
    </source>
</evidence>
<comment type="similarity">
    <text evidence="1 7">Belongs to the bacterial ribosomal protein bL31 family. Type A subfamily.</text>
</comment>
<dbReference type="InterPro" id="IPR027491">
    <property type="entry name" value="Ribosomal_bL31_A"/>
</dbReference>
<dbReference type="EMBL" id="PFAH01000002">
    <property type="protein sequence ID" value="PIR98204.1"/>
    <property type="molecule type" value="Genomic_DNA"/>
</dbReference>
<keyword evidence="4 7" id="KW-0689">Ribosomal protein</keyword>
<feature type="binding site" evidence="7">
    <location>
        <position position="37"/>
    </location>
    <ligand>
        <name>Zn(2+)</name>
        <dbReference type="ChEBI" id="CHEBI:29105"/>
    </ligand>
</feature>
<name>A0A2H0VGG5_9BACT</name>
<feature type="region of interest" description="Disordered" evidence="8">
    <location>
        <begin position="67"/>
        <end position="107"/>
    </location>
</feature>
<dbReference type="PROSITE" id="PS01143">
    <property type="entry name" value="RIBOSOMAL_L31"/>
    <property type="match status" value="1"/>
</dbReference>
<dbReference type="GO" id="GO:0046872">
    <property type="term" value="F:metal ion binding"/>
    <property type="evidence" value="ECO:0007669"/>
    <property type="project" value="UniProtKB-KW"/>
</dbReference>
<dbReference type="GO" id="GO:0006412">
    <property type="term" value="P:translation"/>
    <property type="evidence" value="ECO:0007669"/>
    <property type="project" value="UniProtKB-UniRule"/>
</dbReference>
<evidence type="ECO:0000313" key="9">
    <source>
        <dbReference type="EMBL" id="PIR98204.1"/>
    </source>
</evidence>
<evidence type="ECO:0000256" key="7">
    <source>
        <dbReference type="HAMAP-Rule" id="MF_00501"/>
    </source>
</evidence>
<feature type="binding site" evidence="7">
    <location>
        <position position="19"/>
    </location>
    <ligand>
        <name>Zn(2+)</name>
        <dbReference type="ChEBI" id="CHEBI:29105"/>
    </ligand>
</feature>
<gene>
    <name evidence="7" type="primary">rpmE</name>
    <name evidence="9" type="ORF">COT89_00625</name>
</gene>
<comment type="caution">
    <text evidence="9">The sequence shown here is derived from an EMBL/GenBank/DDBJ whole genome shotgun (WGS) entry which is preliminary data.</text>
</comment>
<evidence type="ECO:0000313" key="10">
    <source>
        <dbReference type="Proteomes" id="UP000231466"/>
    </source>
</evidence>
<organism evidence="9 10">
    <name type="scientific">Candidatus Colwellbacteria bacterium CG10_big_fil_rev_8_21_14_0_10_42_22</name>
    <dbReference type="NCBI Taxonomy" id="1974540"/>
    <lineage>
        <taxon>Bacteria</taxon>
        <taxon>Candidatus Colwelliibacteriota</taxon>
    </lineage>
</organism>
<keyword evidence="7" id="KW-0862">Zinc</keyword>
<dbReference type="SUPFAM" id="SSF143800">
    <property type="entry name" value="L28p-like"/>
    <property type="match status" value="1"/>
</dbReference>
<dbReference type="InterPro" id="IPR002150">
    <property type="entry name" value="Ribosomal_bL31"/>
</dbReference>
<dbReference type="Pfam" id="PF01197">
    <property type="entry name" value="Ribosomal_L31"/>
    <property type="match status" value="1"/>
</dbReference>
<feature type="binding site" evidence="7">
    <location>
        <position position="40"/>
    </location>
    <ligand>
        <name>Zn(2+)</name>
        <dbReference type="ChEBI" id="CHEBI:29105"/>
    </ligand>
</feature>
<evidence type="ECO:0000256" key="5">
    <source>
        <dbReference type="ARBA" id="ARBA00023274"/>
    </source>
</evidence>
<comment type="function">
    <text evidence="7">Binds the 23S rRNA.</text>
</comment>
<comment type="cofactor">
    <cofactor evidence="7">
        <name>Zn(2+)</name>
        <dbReference type="ChEBI" id="CHEBI:29105"/>
    </cofactor>
    <text evidence="7">Binds 1 zinc ion per subunit.</text>
</comment>
<dbReference type="NCBIfam" id="TIGR00105">
    <property type="entry name" value="L31"/>
    <property type="match status" value="1"/>
</dbReference>
<evidence type="ECO:0000256" key="2">
    <source>
        <dbReference type="ARBA" id="ARBA00022730"/>
    </source>
</evidence>
<dbReference type="GO" id="GO:1990904">
    <property type="term" value="C:ribonucleoprotein complex"/>
    <property type="evidence" value="ECO:0007669"/>
    <property type="project" value="UniProtKB-KW"/>
</dbReference>
<dbReference type="Proteomes" id="UP000231466">
    <property type="component" value="Unassembled WGS sequence"/>
</dbReference>
<sequence length="107" mass="12170">MKKDTHPTYYKNSKTLCSCGKTHEIGSTREKMEVEICSNCHPFFTGQERLVDTAGRVEKFKARRAKAELTKASIKSRSASKRKPKIAKTEKIKPTKKPKKTPEKTSK</sequence>
<accession>A0A2H0VGG5</accession>
<dbReference type="PANTHER" id="PTHR33280:SF1">
    <property type="entry name" value="LARGE RIBOSOMAL SUBUNIT PROTEIN BL31C"/>
    <property type="match status" value="1"/>
</dbReference>
<evidence type="ECO:0000256" key="6">
    <source>
        <dbReference type="ARBA" id="ARBA00035687"/>
    </source>
</evidence>
<dbReference type="GO" id="GO:0005840">
    <property type="term" value="C:ribosome"/>
    <property type="evidence" value="ECO:0007669"/>
    <property type="project" value="UniProtKB-KW"/>
</dbReference>
<evidence type="ECO:0000256" key="4">
    <source>
        <dbReference type="ARBA" id="ARBA00022980"/>
    </source>
</evidence>
<feature type="binding site" evidence="7">
    <location>
        <position position="17"/>
    </location>
    <ligand>
        <name>Zn(2+)</name>
        <dbReference type="ChEBI" id="CHEBI:29105"/>
    </ligand>
</feature>
<dbReference type="GO" id="GO:0003735">
    <property type="term" value="F:structural constituent of ribosome"/>
    <property type="evidence" value="ECO:0007669"/>
    <property type="project" value="InterPro"/>
</dbReference>
<dbReference type="InterPro" id="IPR042105">
    <property type="entry name" value="Ribosomal_bL31_sf"/>
</dbReference>
<dbReference type="NCBIfam" id="NF000612">
    <property type="entry name" value="PRK00019.1"/>
    <property type="match status" value="1"/>
</dbReference>
<keyword evidence="2 7" id="KW-0699">rRNA-binding</keyword>
<keyword evidence="5 7" id="KW-0687">Ribonucleoprotein</keyword>
<evidence type="ECO:0000256" key="3">
    <source>
        <dbReference type="ARBA" id="ARBA00022884"/>
    </source>
</evidence>
<reference evidence="10" key="1">
    <citation type="submission" date="2017-09" db="EMBL/GenBank/DDBJ databases">
        <title>Depth-based differentiation of microbial function through sediment-hosted aquifers and enrichment of novel symbionts in the deep terrestrial subsurface.</title>
        <authorList>
            <person name="Probst A.J."/>
            <person name="Ladd B."/>
            <person name="Jarett J.K."/>
            <person name="Geller-Mcgrath D.E."/>
            <person name="Sieber C.M.K."/>
            <person name="Emerson J.B."/>
            <person name="Anantharaman K."/>
            <person name="Thomas B.C."/>
            <person name="Malmstrom R."/>
            <person name="Stieglmeier M."/>
            <person name="Klingl A."/>
            <person name="Woyke T."/>
            <person name="Ryan C.M."/>
            <person name="Banfield J.F."/>
        </authorList>
    </citation>
    <scope>NUCLEOTIDE SEQUENCE [LARGE SCALE GENOMIC DNA]</scope>
</reference>
<dbReference type="AlphaFoldDB" id="A0A2H0VGG5"/>
<dbReference type="Gene3D" id="4.10.830.30">
    <property type="entry name" value="Ribosomal protein L31"/>
    <property type="match status" value="1"/>
</dbReference>
<keyword evidence="7" id="KW-0479">Metal-binding</keyword>